<protein>
    <recommendedName>
        <fullName evidence="2">Nucleotide-diphospho-sugar transferase domain-containing protein</fullName>
    </recommendedName>
</protein>
<accession>A0A6C0CPK0</accession>
<evidence type="ECO:0008006" key="2">
    <source>
        <dbReference type="Google" id="ProtNLM"/>
    </source>
</evidence>
<dbReference type="AlphaFoldDB" id="A0A6C0CPK0"/>
<proteinExistence type="predicted"/>
<dbReference type="Gene3D" id="3.90.550.10">
    <property type="entry name" value="Spore Coat Polysaccharide Biosynthesis Protein SpsA, Chain A"/>
    <property type="match status" value="1"/>
</dbReference>
<evidence type="ECO:0000313" key="1">
    <source>
        <dbReference type="EMBL" id="QHT05365.1"/>
    </source>
</evidence>
<dbReference type="InterPro" id="IPR029044">
    <property type="entry name" value="Nucleotide-diphossugar_trans"/>
</dbReference>
<dbReference type="EMBL" id="MN739453">
    <property type="protein sequence ID" value="QHT05365.1"/>
    <property type="molecule type" value="Genomic_DNA"/>
</dbReference>
<name>A0A6C0CPK0_9ZZZZ</name>
<sequence>MDQTKTKNCVYALTRGYTNTSRYESLLKRNKYIEENVVCGDYHVDHILFHEGNITKEHQDYIQSDTSLKLTFIDIKTTTPRAAFSHEGKEIYTNNKGHLMSSLFDERTIRVGCQNNERPWGLNYRYMCEFHFVYVLEYLKGYKYAMRIDEDCYMHNKINYFDLLHNTNQKLISGWFFTDGAQAVLGMKEFSKKFIQENNVKNGVLHKQTMGPYTNVLLLDVEHFSENELVRKYMNEVRENNFIIKYRWGDLPLWGQICFIFLDRNQYNLNNKAIQYFHGSHSQKVNI</sequence>
<reference evidence="1" key="1">
    <citation type="journal article" date="2020" name="Nature">
        <title>Giant virus diversity and host interactions through global metagenomics.</title>
        <authorList>
            <person name="Schulz F."/>
            <person name="Roux S."/>
            <person name="Paez-Espino D."/>
            <person name="Jungbluth S."/>
            <person name="Walsh D.A."/>
            <person name="Denef V.J."/>
            <person name="McMahon K.D."/>
            <person name="Konstantinidis K.T."/>
            <person name="Eloe-Fadrosh E.A."/>
            <person name="Kyrpides N.C."/>
            <person name="Woyke T."/>
        </authorList>
    </citation>
    <scope>NUCLEOTIDE SEQUENCE</scope>
    <source>
        <strain evidence="1">GVMAG-M-3300021375-17</strain>
    </source>
</reference>
<organism evidence="1">
    <name type="scientific">viral metagenome</name>
    <dbReference type="NCBI Taxonomy" id="1070528"/>
    <lineage>
        <taxon>unclassified sequences</taxon>
        <taxon>metagenomes</taxon>
        <taxon>organismal metagenomes</taxon>
    </lineage>
</organism>